<name>A0A917DYU1_9BACL</name>
<comment type="caution">
    <text evidence="2">The sequence shown here is derived from an EMBL/GenBank/DDBJ whole genome shotgun (WGS) entry which is preliminary data.</text>
</comment>
<dbReference type="PANTHER" id="PTHR43649:SF27">
    <property type="entry name" value="EXTRACELLULAR SOLUTE-BINDING PROTEIN FAMILY 1"/>
    <property type="match status" value="1"/>
</dbReference>
<reference evidence="2" key="1">
    <citation type="journal article" date="2014" name="Int. J. Syst. Evol. Microbiol.">
        <title>Complete genome sequence of Corynebacterium casei LMG S-19264T (=DSM 44701T), isolated from a smear-ripened cheese.</title>
        <authorList>
            <consortium name="US DOE Joint Genome Institute (JGI-PGF)"/>
            <person name="Walter F."/>
            <person name="Albersmeier A."/>
            <person name="Kalinowski J."/>
            <person name="Ruckert C."/>
        </authorList>
    </citation>
    <scope>NUCLEOTIDE SEQUENCE</scope>
    <source>
        <strain evidence="2">CGMCC 1.15178</strain>
    </source>
</reference>
<organism evidence="2 3">
    <name type="scientific">Paenibacillus nasutitermitis</name>
    <dbReference type="NCBI Taxonomy" id="1652958"/>
    <lineage>
        <taxon>Bacteria</taxon>
        <taxon>Bacillati</taxon>
        <taxon>Bacillota</taxon>
        <taxon>Bacilli</taxon>
        <taxon>Bacillales</taxon>
        <taxon>Paenibacillaceae</taxon>
        <taxon>Paenibacillus</taxon>
    </lineage>
</organism>
<dbReference type="InterPro" id="IPR006059">
    <property type="entry name" value="SBP"/>
</dbReference>
<keyword evidence="1" id="KW-0472">Membrane</keyword>
<reference evidence="2" key="2">
    <citation type="submission" date="2020-09" db="EMBL/GenBank/DDBJ databases">
        <authorList>
            <person name="Sun Q."/>
            <person name="Zhou Y."/>
        </authorList>
    </citation>
    <scope>NUCLEOTIDE SEQUENCE</scope>
    <source>
        <strain evidence="2">CGMCC 1.15178</strain>
    </source>
</reference>
<keyword evidence="1" id="KW-1133">Transmembrane helix</keyword>
<feature type="transmembrane region" description="Helical" evidence="1">
    <location>
        <begin position="12"/>
        <end position="32"/>
    </location>
</feature>
<dbReference type="Gene3D" id="3.40.190.10">
    <property type="entry name" value="Periplasmic binding protein-like II"/>
    <property type="match status" value="1"/>
</dbReference>
<keyword evidence="1" id="KW-0812">Transmembrane</keyword>
<evidence type="ECO:0000313" key="3">
    <source>
        <dbReference type="Proteomes" id="UP000612456"/>
    </source>
</evidence>
<sequence length="995" mass="112112">MSDKGLKRNRTALIWLAGGIICLLIFFGVSGLNKRSSADVASRAIGPVTDGIPVAEVSEQQKTYYSYVLGEWRKQGFTDAMQTITVPGGQISNQSEGADTTVGPYKGMNQALIWNNDSTNWVEYDIEVEQAGLYELELEYHANEAEDKDDRLHSAVLAVSIDGDFPFREARAVELPWKFRDQLPLRTNADGNQLQPGQVGVEEWQRVPFQDAEGRYAVPFRWHLTEGAHTIRLQGVDSMIIGKLRLQPPTQIAAYKDVAAGYPKTPSPARDIIEIEAEQLLEKNAMAIQIQSERDALMSPPAKGKNIFNAVGGYALEEGRQTVVWKFKVPRSGIYQIVLRAYQGYTASQASFRTVYIDGKVPFEELLAYRVPYADEWARTALESSPDQPYPFYLEAGEHTLALEATIAPLHEALVLQEDILRKLNEVSYDLNALVGGVVDRNRTWDIKNGFPELLSALQSVSGQMRMMADELLAANGGQTNENVQNVRTSIKNMESLLKYPNEIPHKLDQLGNIREKVASAQRSMLSSPLLIDKIYIAPLDAQLPRMKANFFEKARTTTARFLGSFASGNRISQVGDGVVDVWMQYGRDNVSVLQEMADESFTPMTGIKVKINQLAKEEVLVMANAAGNVPDAALGITSAQPIQMALRGAAADLSKFAGFDELVQSFAPGSMQPYYYDGGYYAFPETLNFKMLYYRKDILQRLGAEVPETWQDVIRLLPTLQQSNYNFFVPHEYESFAFQYGAEFWRQGRLESALESPAGLQSFKLMTDLYRKYGIEKQVSSFYQHFRDGTIPVGVSDFQTYLQLSIGAPELIGMWDVAPVPGVRQEDGQIVRWSGGAQLSALIMKDSADKEEAWKFLQWWLSADTQAQFGMRMESYYGPAFRWNTANAEGFARLPWRKEELDAFLEQWQWYTTMMHVPGSYFVEREMNNAWNRAVVGGVNDRESFRMAIDNINREVRRKSIEFGLMDEQGKVIHSIKLPQISKPWKEVLDYGGK</sequence>
<evidence type="ECO:0000313" key="2">
    <source>
        <dbReference type="EMBL" id="GGD79837.1"/>
    </source>
</evidence>
<dbReference type="EMBL" id="BMHP01000003">
    <property type="protein sequence ID" value="GGD79837.1"/>
    <property type="molecule type" value="Genomic_DNA"/>
</dbReference>
<dbReference type="InterPro" id="IPR050490">
    <property type="entry name" value="Bact_solute-bd_prot1"/>
</dbReference>
<keyword evidence="3" id="KW-1185">Reference proteome</keyword>
<gene>
    <name evidence="2" type="ORF">GCM10010911_42430</name>
</gene>
<dbReference type="SUPFAM" id="SSF53850">
    <property type="entry name" value="Periplasmic binding protein-like II"/>
    <property type="match status" value="1"/>
</dbReference>
<proteinExistence type="predicted"/>
<protein>
    <submittedName>
        <fullName evidence="2">ABC transporter substrate-binding protein</fullName>
    </submittedName>
</protein>
<evidence type="ECO:0000256" key="1">
    <source>
        <dbReference type="SAM" id="Phobius"/>
    </source>
</evidence>
<dbReference type="AlphaFoldDB" id="A0A917DYU1"/>
<dbReference type="Pfam" id="PF01547">
    <property type="entry name" value="SBP_bac_1"/>
    <property type="match status" value="1"/>
</dbReference>
<dbReference type="Gene3D" id="2.60.120.260">
    <property type="entry name" value="Galactose-binding domain-like"/>
    <property type="match status" value="2"/>
</dbReference>
<dbReference type="RefSeq" id="WP_188994659.1">
    <property type="nucleotide sequence ID" value="NZ_BMHP01000003.1"/>
</dbReference>
<dbReference type="PANTHER" id="PTHR43649">
    <property type="entry name" value="ARABINOSE-BINDING PROTEIN-RELATED"/>
    <property type="match status" value="1"/>
</dbReference>
<accession>A0A917DYU1</accession>
<dbReference type="Proteomes" id="UP000612456">
    <property type="component" value="Unassembled WGS sequence"/>
</dbReference>